<organism evidence="1 2">
    <name type="scientific">Chthoniobacter flavus Ellin428</name>
    <dbReference type="NCBI Taxonomy" id="497964"/>
    <lineage>
        <taxon>Bacteria</taxon>
        <taxon>Pseudomonadati</taxon>
        <taxon>Verrucomicrobiota</taxon>
        <taxon>Spartobacteria</taxon>
        <taxon>Chthoniobacterales</taxon>
        <taxon>Chthoniobacteraceae</taxon>
        <taxon>Chthoniobacter</taxon>
    </lineage>
</organism>
<dbReference type="RefSeq" id="WP_006979521.1">
    <property type="nucleotide sequence ID" value="NZ_ABVL01000005.1"/>
</dbReference>
<evidence type="ECO:0000313" key="1">
    <source>
        <dbReference type="EMBL" id="EDY20272.1"/>
    </source>
</evidence>
<dbReference type="AlphaFoldDB" id="B4CZV8"/>
<gene>
    <name evidence="1" type="ORF">CfE428DRAFT_2196</name>
</gene>
<reference evidence="1 2" key="1">
    <citation type="journal article" date="2011" name="J. Bacteriol.">
        <title>Genome sequence of Chthoniobacter flavus Ellin428, an aerobic heterotrophic soil bacterium.</title>
        <authorList>
            <person name="Kant R."/>
            <person name="van Passel M.W."/>
            <person name="Palva A."/>
            <person name="Lucas S."/>
            <person name="Lapidus A."/>
            <person name="Glavina Del Rio T."/>
            <person name="Dalin E."/>
            <person name="Tice H."/>
            <person name="Bruce D."/>
            <person name="Goodwin L."/>
            <person name="Pitluck S."/>
            <person name="Larimer F.W."/>
            <person name="Land M.L."/>
            <person name="Hauser L."/>
            <person name="Sangwan P."/>
            <person name="de Vos W.M."/>
            <person name="Janssen P.H."/>
            <person name="Smidt H."/>
        </authorList>
    </citation>
    <scope>NUCLEOTIDE SEQUENCE [LARGE SCALE GENOMIC DNA]</scope>
    <source>
        <strain evidence="1 2">Ellin428</strain>
    </source>
</reference>
<accession>B4CZV8</accession>
<keyword evidence="2" id="KW-1185">Reference proteome</keyword>
<comment type="caution">
    <text evidence="1">The sequence shown here is derived from an EMBL/GenBank/DDBJ whole genome shotgun (WGS) entry which is preliminary data.</text>
</comment>
<dbReference type="Proteomes" id="UP000005824">
    <property type="component" value="Unassembled WGS sequence"/>
</dbReference>
<dbReference type="EMBL" id="ABVL01000005">
    <property type="protein sequence ID" value="EDY20272.1"/>
    <property type="molecule type" value="Genomic_DNA"/>
</dbReference>
<proteinExistence type="predicted"/>
<sequence precursor="true">MIRLLILSVLLCGLHCRADITTEPWPKKLQDFPSKARILTLRNFKITVRPSNNQEGAGSGGGIYDFTIQNTSTGAVRRFTEQSVGVAILEFCHGWPQLEIWGRGGGGNWSRGLIRFTRRDYEEVRVDAFTEFDFNAKDKTRTTTMPGGDDTLYYVETRLPDK</sequence>
<evidence type="ECO:0000313" key="2">
    <source>
        <dbReference type="Proteomes" id="UP000005824"/>
    </source>
</evidence>
<dbReference type="STRING" id="497964.CfE428DRAFT_2196"/>
<dbReference type="InParanoid" id="B4CZV8"/>
<name>B4CZV8_9BACT</name>
<protein>
    <submittedName>
        <fullName evidence="1">Uncharacterized protein</fullName>
    </submittedName>
</protein>